<feature type="region of interest" description="Disordered" evidence="3">
    <location>
        <begin position="108"/>
        <end position="130"/>
    </location>
</feature>
<evidence type="ECO:0000313" key="5">
    <source>
        <dbReference type="EMBL" id="GAB47836.1"/>
    </source>
</evidence>
<reference evidence="5 6" key="1">
    <citation type="submission" date="2012-02" db="EMBL/GenBank/DDBJ databases">
        <title>Whole genome shotgun sequence of Mobilicoccus pelagius NBRC 104925.</title>
        <authorList>
            <person name="Yoshida Y."/>
            <person name="Hosoyama A."/>
            <person name="Tsuchikane K."/>
            <person name="Katsumata H."/>
            <person name="Yamazaki S."/>
            <person name="Fujita N."/>
        </authorList>
    </citation>
    <scope>NUCLEOTIDE SEQUENCE [LARGE SCALE GENOMIC DNA]</scope>
    <source>
        <strain evidence="5 6">NBRC 104925</strain>
    </source>
</reference>
<evidence type="ECO:0000313" key="6">
    <source>
        <dbReference type="Proteomes" id="UP000004367"/>
    </source>
</evidence>
<dbReference type="InterPro" id="IPR051257">
    <property type="entry name" value="Diverse_CBS-Domain"/>
</dbReference>
<feature type="domain" description="CBS" evidence="4">
    <location>
        <begin position="58"/>
        <end position="113"/>
    </location>
</feature>
<dbReference type="CDD" id="cd02205">
    <property type="entry name" value="CBS_pair_SF"/>
    <property type="match status" value="1"/>
</dbReference>
<accession>H5UQ31</accession>
<gene>
    <name evidence="5" type="primary">guaB</name>
    <name evidence="5" type="ORF">MOPEL_029_01170</name>
</gene>
<dbReference type="AlphaFoldDB" id="H5UQ31"/>
<evidence type="ECO:0000256" key="3">
    <source>
        <dbReference type="SAM" id="MobiDB-lite"/>
    </source>
</evidence>
<evidence type="ECO:0000256" key="1">
    <source>
        <dbReference type="ARBA" id="ARBA00023122"/>
    </source>
</evidence>
<dbReference type="Proteomes" id="UP000004367">
    <property type="component" value="Unassembled WGS sequence"/>
</dbReference>
<keyword evidence="1 2" id="KW-0129">CBS domain</keyword>
<dbReference type="InterPro" id="IPR046342">
    <property type="entry name" value="CBS_dom_sf"/>
</dbReference>
<dbReference type="PROSITE" id="PS51371">
    <property type="entry name" value="CBS"/>
    <property type="match status" value="2"/>
</dbReference>
<dbReference type="RefSeq" id="WP_009481734.1">
    <property type="nucleotide sequence ID" value="NZ_BAFE01000027.1"/>
</dbReference>
<evidence type="ECO:0000256" key="2">
    <source>
        <dbReference type="PROSITE-ProRule" id="PRU00703"/>
    </source>
</evidence>
<dbReference type="eggNOG" id="COG0517">
    <property type="taxonomic scope" value="Bacteria"/>
</dbReference>
<protein>
    <submittedName>
        <fullName evidence="5">Inosine-5'-monophosphate dehydrogenase</fullName>
    </submittedName>
</protein>
<name>H5UQ31_9MICO</name>
<organism evidence="5 6">
    <name type="scientific">Mobilicoccus pelagius NBRC 104925</name>
    <dbReference type="NCBI Taxonomy" id="1089455"/>
    <lineage>
        <taxon>Bacteria</taxon>
        <taxon>Bacillati</taxon>
        <taxon>Actinomycetota</taxon>
        <taxon>Actinomycetes</taxon>
        <taxon>Micrococcales</taxon>
        <taxon>Dermatophilaceae</taxon>
        <taxon>Mobilicoccus</taxon>
    </lineage>
</organism>
<keyword evidence="6" id="KW-1185">Reference proteome</keyword>
<dbReference type="SMART" id="SM00116">
    <property type="entry name" value="CBS"/>
    <property type="match status" value="2"/>
</dbReference>
<dbReference type="Gene3D" id="3.10.580.10">
    <property type="entry name" value="CBS-domain"/>
    <property type="match status" value="1"/>
</dbReference>
<dbReference type="PANTHER" id="PTHR43080:SF2">
    <property type="entry name" value="CBS DOMAIN-CONTAINING PROTEIN"/>
    <property type="match status" value="1"/>
</dbReference>
<dbReference type="STRING" id="1089455.MOPEL_029_01170"/>
<dbReference type="SUPFAM" id="SSF54631">
    <property type="entry name" value="CBS-domain pair"/>
    <property type="match status" value="1"/>
</dbReference>
<dbReference type="InterPro" id="IPR000644">
    <property type="entry name" value="CBS_dom"/>
</dbReference>
<proteinExistence type="predicted"/>
<dbReference type="PANTHER" id="PTHR43080">
    <property type="entry name" value="CBS DOMAIN-CONTAINING PROTEIN CBSX3, MITOCHONDRIAL"/>
    <property type="match status" value="1"/>
</dbReference>
<comment type="caution">
    <text evidence="5">The sequence shown here is derived from an EMBL/GenBank/DDBJ whole genome shotgun (WGS) entry which is preliminary data.</text>
</comment>
<feature type="domain" description="CBS" evidence="4">
    <location>
        <begin position="1"/>
        <end position="57"/>
    </location>
</feature>
<evidence type="ECO:0000259" key="4">
    <source>
        <dbReference type="PROSITE" id="PS51371"/>
    </source>
</evidence>
<dbReference type="Pfam" id="PF00571">
    <property type="entry name" value="CBS"/>
    <property type="match status" value="2"/>
</dbReference>
<dbReference type="EMBL" id="BAFE01000027">
    <property type="protein sequence ID" value="GAB47836.1"/>
    <property type="molecule type" value="Genomic_DNA"/>
</dbReference>
<sequence>MAPIVVTEDDPIATALSLLGKRTHRTALVVDADHRPVGLVTERDCHEVDRYATVADVLRRNLFTLLAGVDLDEAYGALESNHLGLAPVFEDDRLVDVLTRTGILRSAISPLPPPSTRGATRARGGRRHQR</sequence>